<keyword evidence="3" id="KW-0472">Membrane</keyword>
<dbReference type="AlphaFoldDB" id="A0A930VLK4"/>
<proteinExistence type="predicted"/>
<dbReference type="EMBL" id="JADKPO010000003">
    <property type="protein sequence ID" value="MBF4766777.1"/>
    <property type="molecule type" value="Genomic_DNA"/>
</dbReference>
<name>A0A930VLK4_9ACTN</name>
<organism evidence="5 6">
    <name type="scientific">Nocardioides agariphilus</name>
    <dbReference type="NCBI Taxonomy" id="433664"/>
    <lineage>
        <taxon>Bacteria</taxon>
        <taxon>Bacillati</taxon>
        <taxon>Actinomycetota</taxon>
        <taxon>Actinomycetes</taxon>
        <taxon>Propionibacteriales</taxon>
        <taxon>Nocardioidaceae</taxon>
        <taxon>Nocardioides</taxon>
    </lineage>
</organism>
<accession>A0A930VLK4</accession>
<feature type="region of interest" description="Disordered" evidence="2">
    <location>
        <begin position="118"/>
        <end position="147"/>
    </location>
</feature>
<dbReference type="RefSeq" id="WP_194694932.1">
    <property type="nucleotide sequence ID" value="NZ_JADKPO010000003.1"/>
</dbReference>
<keyword evidence="6" id="KW-1185">Reference proteome</keyword>
<dbReference type="InterPro" id="IPR009003">
    <property type="entry name" value="Peptidase_S1_PA"/>
</dbReference>
<feature type="domain" description="FHA" evidence="4">
    <location>
        <begin position="310"/>
        <end position="359"/>
    </location>
</feature>
<dbReference type="InterPro" id="IPR000253">
    <property type="entry name" value="FHA_dom"/>
</dbReference>
<protein>
    <submittedName>
        <fullName evidence="5">FHA domain-containing protein</fullName>
    </submittedName>
</protein>
<evidence type="ECO:0000256" key="2">
    <source>
        <dbReference type="SAM" id="MobiDB-lite"/>
    </source>
</evidence>
<evidence type="ECO:0000256" key="1">
    <source>
        <dbReference type="ARBA" id="ARBA00022553"/>
    </source>
</evidence>
<dbReference type="SMART" id="SM00240">
    <property type="entry name" value="FHA"/>
    <property type="match status" value="2"/>
</dbReference>
<evidence type="ECO:0000259" key="4">
    <source>
        <dbReference type="PROSITE" id="PS50006"/>
    </source>
</evidence>
<keyword evidence="1" id="KW-0597">Phosphoprotein</keyword>
<evidence type="ECO:0000313" key="5">
    <source>
        <dbReference type="EMBL" id="MBF4766777.1"/>
    </source>
</evidence>
<feature type="compositionally biased region" description="Low complexity" evidence="2">
    <location>
        <begin position="122"/>
        <end position="133"/>
    </location>
</feature>
<dbReference type="PROSITE" id="PS50006">
    <property type="entry name" value="FHA_DOMAIN"/>
    <property type="match status" value="2"/>
</dbReference>
<keyword evidence="3" id="KW-1133">Transmembrane helix</keyword>
<keyword evidence="3" id="KW-0812">Transmembrane</keyword>
<dbReference type="Pfam" id="PF13365">
    <property type="entry name" value="Trypsin_2"/>
    <property type="match status" value="1"/>
</dbReference>
<dbReference type="SUPFAM" id="SSF50494">
    <property type="entry name" value="Trypsin-like serine proteases"/>
    <property type="match status" value="1"/>
</dbReference>
<dbReference type="SUPFAM" id="SSF49879">
    <property type="entry name" value="SMAD/FHA domain"/>
    <property type="match status" value="2"/>
</dbReference>
<dbReference type="InterPro" id="IPR008984">
    <property type="entry name" value="SMAD_FHA_dom_sf"/>
</dbReference>
<dbReference type="Gene3D" id="2.60.200.20">
    <property type="match status" value="2"/>
</dbReference>
<dbReference type="Pfam" id="PF00498">
    <property type="entry name" value="FHA"/>
    <property type="match status" value="2"/>
</dbReference>
<dbReference type="InterPro" id="IPR050923">
    <property type="entry name" value="Cell_Proc_Reg/RNA_Proc"/>
</dbReference>
<sequence length="808" mass="82292">MNDESQNAAAVRRQLVDLVHRHGPELLDDSRRVRAMLADAVAGATAEANLVGLALSSGIPAKLRDAARDPSRAGTAVADTAAELERTSSVQAADSRWAVGAIAEALGISSVAATAEMGSGTAPAPARPAAAPAAPQPPGPGLAGPNDLTVRVAGQEHIVAAGSVFTFGRDPSSTVVLESTAVSRQHGRVQRGPSGWEYVDLDSTQGSFVDGARVRTHPLRGETVVVLGQGPESVQVRLSPFGQANTVLPPGSAAGGAASGRAAATELPQRPGGVLGSVPAARTELGGSGGPVLTVMLGPVTRTVPADGSLTIGRESDNGLVAGATTVSRHHLIIEGAAGGWRLRDLGSTSGTWLDGRRVSEVTLSGRQEFVLGDLDKGDRLVTEAPGGTASGRGSTVAARAKGSRGRWGTPVLAAVAIVAVLALVAAGTFLVRALNDDNGTPAAAKLTPDQLAQGTVQLSSSVGSGSGTVIDKKLGLILTNAHVVAPAAVGMAISGGYEFFTPALKNPTSIDILVADGIGKPAEPRFTGEVVAVDGYLDLAVVKITKTTRGGFVEADDLADLVQVPIGDSDTVKATDELSVIGYPGSQDSLGPTYSRNVVSGYSPDERVGTNRGWINSTDVVAHGNSGGLAANADGELVGIPSLLRFDTLVDGYNPDYTTVGSAMRPVNLAKDLIAAARAGKPYKSDYVVAAPANAKILGLHGNVLVEPADPGSITGGCNEDSATSKYYAFGVDYENFSGGDHTDVVALFKDPDTGEVLDATATTWKTALPKKGCLAITTHLTELPDSVELVIAIGGDMKPIWDVTLG</sequence>
<feature type="transmembrane region" description="Helical" evidence="3">
    <location>
        <begin position="412"/>
        <end position="432"/>
    </location>
</feature>
<dbReference type="Proteomes" id="UP000660668">
    <property type="component" value="Unassembled WGS sequence"/>
</dbReference>
<gene>
    <name evidence="5" type="ORF">ISU10_03225</name>
</gene>
<dbReference type="PANTHER" id="PTHR23308">
    <property type="entry name" value="NUCLEAR INHIBITOR OF PROTEIN PHOSPHATASE-1"/>
    <property type="match status" value="1"/>
</dbReference>
<reference evidence="5" key="1">
    <citation type="submission" date="2020-11" db="EMBL/GenBank/DDBJ databases">
        <title>Nocardioides cynanchi sp. nov., isolated from soil of rhizosphere of Cynanchum wilfordii.</title>
        <authorList>
            <person name="Lee J.-S."/>
            <person name="Suh M.K."/>
            <person name="Kim J.-S."/>
        </authorList>
    </citation>
    <scope>NUCLEOTIDE SEQUENCE</scope>
    <source>
        <strain evidence="5">KCTC 19276</strain>
    </source>
</reference>
<comment type="caution">
    <text evidence="5">The sequence shown here is derived from an EMBL/GenBank/DDBJ whole genome shotgun (WGS) entry which is preliminary data.</text>
</comment>
<evidence type="ECO:0000313" key="6">
    <source>
        <dbReference type="Proteomes" id="UP000660668"/>
    </source>
</evidence>
<dbReference type="Gene3D" id="2.40.10.120">
    <property type="match status" value="1"/>
</dbReference>
<evidence type="ECO:0000256" key="3">
    <source>
        <dbReference type="SAM" id="Phobius"/>
    </source>
</evidence>
<feature type="domain" description="FHA" evidence="4">
    <location>
        <begin position="165"/>
        <end position="214"/>
    </location>
</feature>